<protein>
    <submittedName>
        <fullName evidence="2">Uncharacterized protein</fullName>
    </submittedName>
</protein>
<name>A0ABM7EPW1_BIFBI</name>
<dbReference type="Proteomes" id="UP000035063">
    <property type="component" value="Chromosome"/>
</dbReference>
<evidence type="ECO:0000313" key="2">
    <source>
        <dbReference type="EMBL" id="BAQ98063.1"/>
    </source>
</evidence>
<accession>A0ABM7EPW1</accession>
<feature type="compositionally biased region" description="Low complexity" evidence="1">
    <location>
        <begin position="48"/>
        <end position="58"/>
    </location>
</feature>
<gene>
    <name evidence="2" type="ORF">BBBF_0856</name>
</gene>
<evidence type="ECO:0000313" key="3">
    <source>
        <dbReference type="Proteomes" id="UP000035063"/>
    </source>
</evidence>
<sequence length="71" mass="7206">MAAQQRIAQGIQDNGFGDGGMLLGMNMAQAINPMTAAPVQAPAPTPAPEAAAPASHTASMSVEEQVEAMKK</sequence>
<feature type="region of interest" description="Disordered" evidence="1">
    <location>
        <begin position="37"/>
        <end position="71"/>
    </location>
</feature>
<reference evidence="2 3" key="1">
    <citation type="submission" date="2012-02" db="EMBL/GenBank/DDBJ databases">
        <title>Complete genome sequence of Bifidobacterium bifidum JCM 1255.</title>
        <authorList>
            <person name="Toh H."/>
            <person name="Oshima K."/>
            <person name="Morita H."/>
            <person name="Hattori M."/>
        </authorList>
    </citation>
    <scope>NUCLEOTIDE SEQUENCE [LARGE SCALE GENOMIC DNA]</scope>
    <source>
        <strain evidence="2 3">JCM 1255</strain>
    </source>
</reference>
<organism evidence="2 3">
    <name type="scientific">Bifidobacterium bifidum ATCC 29521 = JCM 1255 = DSM 20456</name>
    <dbReference type="NCBI Taxonomy" id="500634"/>
    <lineage>
        <taxon>Bacteria</taxon>
        <taxon>Bacillati</taxon>
        <taxon>Actinomycetota</taxon>
        <taxon>Actinomycetes</taxon>
        <taxon>Bifidobacteriales</taxon>
        <taxon>Bifidobacteriaceae</taxon>
        <taxon>Bifidobacterium</taxon>
    </lineage>
</organism>
<proteinExistence type="predicted"/>
<keyword evidence="3" id="KW-1185">Reference proteome</keyword>
<dbReference type="EMBL" id="AP012323">
    <property type="protein sequence ID" value="BAQ98063.1"/>
    <property type="molecule type" value="Genomic_DNA"/>
</dbReference>
<reference evidence="3" key="2">
    <citation type="journal article" date="2015" name="J. Biotechnol.">
        <title>Complete genome sequence of Bifidobacterium bifidum JCM 1255(T) isolated from feces of a breast-fed infant.</title>
        <authorList>
            <person name="Morita H."/>
            <person name="Toh H."/>
            <person name="Oshima K."/>
            <person name="Nakano A."/>
            <person name="Shindo C."/>
            <person name="Komiya K."/>
            <person name="Arakawa K."/>
            <person name="Suda W."/>
            <person name="Honda K."/>
            <person name="Hattori M."/>
        </authorList>
    </citation>
    <scope>NUCLEOTIDE SEQUENCE [LARGE SCALE GENOMIC DNA]</scope>
    <source>
        <strain evidence="3">JCM 1255</strain>
    </source>
</reference>
<evidence type="ECO:0000256" key="1">
    <source>
        <dbReference type="SAM" id="MobiDB-lite"/>
    </source>
</evidence>